<dbReference type="Proteomes" id="UP001501563">
    <property type="component" value="Unassembled WGS sequence"/>
</dbReference>
<gene>
    <name evidence="2" type="ORF">GCM10022207_61760</name>
</gene>
<name>A0ABP7KST2_9ACTN</name>
<dbReference type="RefSeq" id="WP_345552681.1">
    <property type="nucleotide sequence ID" value="NZ_BAAAZA010000021.1"/>
</dbReference>
<keyword evidence="3" id="KW-1185">Reference proteome</keyword>
<evidence type="ECO:0000313" key="3">
    <source>
        <dbReference type="Proteomes" id="UP001501563"/>
    </source>
</evidence>
<sequence length="59" mass="6171">MSRDPRPSALPPAPQEPPSAVPAIAEARHTIASALATGATQRLGARLMDWTLNLIASLL</sequence>
<proteinExistence type="predicted"/>
<evidence type="ECO:0000313" key="2">
    <source>
        <dbReference type="EMBL" id="GAA3886101.1"/>
    </source>
</evidence>
<evidence type="ECO:0000256" key="1">
    <source>
        <dbReference type="SAM" id="MobiDB-lite"/>
    </source>
</evidence>
<comment type="caution">
    <text evidence="2">The sequence shown here is derived from an EMBL/GenBank/DDBJ whole genome shotgun (WGS) entry which is preliminary data.</text>
</comment>
<feature type="compositionally biased region" description="Pro residues" evidence="1">
    <location>
        <begin position="8"/>
        <end position="20"/>
    </location>
</feature>
<accession>A0ABP7KST2</accession>
<protein>
    <submittedName>
        <fullName evidence="2">Uncharacterized protein</fullName>
    </submittedName>
</protein>
<feature type="region of interest" description="Disordered" evidence="1">
    <location>
        <begin position="1"/>
        <end position="20"/>
    </location>
</feature>
<reference evidence="3" key="1">
    <citation type="journal article" date="2019" name="Int. J. Syst. Evol. Microbiol.">
        <title>The Global Catalogue of Microorganisms (GCM) 10K type strain sequencing project: providing services to taxonomists for standard genome sequencing and annotation.</title>
        <authorList>
            <consortium name="The Broad Institute Genomics Platform"/>
            <consortium name="The Broad Institute Genome Sequencing Center for Infectious Disease"/>
            <person name="Wu L."/>
            <person name="Ma J."/>
        </authorList>
    </citation>
    <scope>NUCLEOTIDE SEQUENCE [LARGE SCALE GENOMIC DNA]</scope>
    <source>
        <strain evidence="3">JCM 16578</strain>
    </source>
</reference>
<dbReference type="EMBL" id="BAAAZA010000021">
    <property type="protein sequence ID" value="GAA3886101.1"/>
    <property type="molecule type" value="Genomic_DNA"/>
</dbReference>
<organism evidence="2 3">
    <name type="scientific">Streptomyces lannensis</name>
    <dbReference type="NCBI Taxonomy" id="766498"/>
    <lineage>
        <taxon>Bacteria</taxon>
        <taxon>Bacillati</taxon>
        <taxon>Actinomycetota</taxon>
        <taxon>Actinomycetes</taxon>
        <taxon>Kitasatosporales</taxon>
        <taxon>Streptomycetaceae</taxon>
        <taxon>Streptomyces</taxon>
    </lineage>
</organism>